<keyword evidence="2" id="KW-0813">Transport</keyword>
<feature type="domain" description="ABC transporter" evidence="5">
    <location>
        <begin position="1"/>
        <end position="186"/>
    </location>
</feature>
<evidence type="ECO:0000313" key="7">
    <source>
        <dbReference type="Proteomes" id="UP000031184"/>
    </source>
</evidence>
<reference evidence="6 7" key="1">
    <citation type="submission" date="2013-08" db="EMBL/GenBank/DDBJ databases">
        <title>An opportunistic ruminal bacterium that causes liver abscesses in cattle.</title>
        <authorList>
            <person name="Benahmed F.H."/>
            <person name="Rasmussen M."/>
            <person name="Harbottle H."/>
            <person name="Soppet D."/>
            <person name="Nagaraja T.G."/>
            <person name="Davidson M."/>
        </authorList>
    </citation>
    <scope>NUCLEOTIDE SEQUENCE [LARGE SCALE GENOMIC DNA]</scope>
    <source>
        <strain evidence="6 7">B35</strain>
    </source>
</reference>
<dbReference type="SUPFAM" id="SSF52540">
    <property type="entry name" value="P-loop containing nucleoside triphosphate hydrolases"/>
    <property type="match status" value="1"/>
</dbReference>
<dbReference type="PROSITE" id="PS00211">
    <property type="entry name" value="ABC_TRANSPORTER_1"/>
    <property type="match status" value="1"/>
</dbReference>
<dbReference type="AlphaFoldDB" id="A0A0B4FS84"/>
<dbReference type="EMBL" id="AUZI01000004">
    <property type="protein sequence ID" value="KID50357.1"/>
    <property type="molecule type" value="Genomic_DNA"/>
</dbReference>
<organism evidence="6 7">
    <name type="scientific">Fusobacterium necrophorum subsp. funduliforme B35</name>
    <dbReference type="NCBI Taxonomy" id="1226633"/>
    <lineage>
        <taxon>Bacteria</taxon>
        <taxon>Fusobacteriati</taxon>
        <taxon>Fusobacteriota</taxon>
        <taxon>Fusobacteriia</taxon>
        <taxon>Fusobacteriales</taxon>
        <taxon>Fusobacteriaceae</taxon>
        <taxon>Fusobacterium</taxon>
    </lineage>
</organism>
<keyword evidence="4" id="KW-0067">ATP-binding</keyword>
<dbReference type="PANTHER" id="PTHR42711:SF5">
    <property type="entry name" value="ABC TRANSPORTER ATP-BINDING PROTEIN NATA"/>
    <property type="match status" value="1"/>
</dbReference>
<accession>A0A0B4FS84</accession>
<dbReference type="PROSITE" id="PS50893">
    <property type="entry name" value="ABC_TRANSPORTER_2"/>
    <property type="match status" value="1"/>
</dbReference>
<evidence type="ECO:0000256" key="1">
    <source>
        <dbReference type="ARBA" id="ARBA00005417"/>
    </source>
</evidence>
<dbReference type="PATRIC" id="fig|1226633.4.peg.53"/>
<dbReference type="Gene3D" id="3.40.50.300">
    <property type="entry name" value="P-loop containing nucleotide triphosphate hydrolases"/>
    <property type="match status" value="1"/>
</dbReference>
<name>A0A0B4FS84_9FUSO</name>
<dbReference type="Pfam" id="PF00005">
    <property type="entry name" value="ABC_tran"/>
    <property type="match status" value="1"/>
</dbReference>
<dbReference type="InterPro" id="IPR027417">
    <property type="entry name" value="P-loop_NTPase"/>
</dbReference>
<dbReference type="InterPro" id="IPR003439">
    <property type="entry name" value="ABC_transporter-like_ATP-bd"/>
</dbReference>
<evidence type="ECO:0000256" key="4">
    <source>
        <dbReference type="ARBA" id="ARBA00022840"/>
    </source>
</evidence>
<evidence type="ECO:0000313" key="6">
    <source>
        <dbReference type="EMBL" id="KID50357.1"/>
    </source>
</evidence>
<dbReference type="GO" id="GO:0016887">
    <property type="term" value="F:ATP hydrolysis activity"/>
    <property type="evidence" value="ECO:0007669"/>
    <property type="project" value="InterPro"/>
</dbReference>
<dbReference type="GO" id="GO:0005524">
    <property type="term" value="F:ATP binding"/>
    <property type="evidence" value="ECO:0007669"/>
    <property type="project" value="UniProtKB-KW"/>
</dbReference>
<proteinExistence type="inferred from homology"/>
<gene>
    <name evidence="6" type="ORF">C095_00305</name>
</gene>
<dbReference type="InterPro" id="IPR017871">
    <property type="entry name" value="ABC_transporter-like_CS"/>
</dbReference>
<evidence type="ECO:0000256" key="2">
    <source>
        <dbReference type="ARBA" id="ARBA00022448"/>
    </source>
</evidence>
<keyword evidence="3" id="KW-0547">Nucleotide-binding</keyword>
<sequence length="193" mass="22621">MLKIISKLILEDSGNILLNNKKINMEDLGTVFDGNRNLYWNISVKENFYYFSALKGSLKKEVDYFLRENSHFFESANFLNKKFGELSLGQKQMVSIINAFIFNPELLCLDEPSNGLDIYYEEKMIELIKWYSLKNKNKILISSHDILFLYKIVDRFIVIDKGKILGLFSKEQLSFEEVRSRYIKLLEEGGTNE</sequence>
<comment type="similarity">
    <text evidence="1">Belongs to the ABC transporter superfamily.</text>
</comment>
<evidence type="ECO:0000256" key="3">
    <source>
        <dbReference type="ARBA" id="ARBA00022741"/>
    </source>
</evidence>
<dbReference type="Proteomes" id="UP000031184">
    <property type="component" value="Unassembled WGS sequence"/>
</dbReference>
<dbReference type="PANTHER" id="PTHR42711">
    <property type="entry name" value="ABC TRANSPORTER ATP-BINDING PROTEIN"/>
    <property type="match status" value="1"/>
</dbReference>
<evidence type="ECO:0000259" key="5">
    <source>
        <dbReference type="PROSITE" id="PS50893"/>
    </source>
</evidence>
<protein>
    <recommendedName>
        <fullName evidence="5">ABC transporter domain-containing protein</fullName>
    </recommendedName>
</protein>
<comment type="caution">
    <text evidence="6">The sequence shown here is derived from an EMBL/GenBank/DDBJ whole genome shotgun (WGS) entry which is preliminary data.</text>
</comment>
<dbReference type="InterPro" id="IPR050763">
    <property type="entry name" value="ABC_transporter_ATP-binding"/>
</dbReference>